<dbReference type="SUPFAM" id="SSF53067">
    <property type="entry name" value="Actin-like ATPase domain"/>
    <property type="match status" value="2"/>
</dbReference>
<protein>
    <recommendedName>
        <fullName evidence="6">tRNA N6-adenosine threonylcarbamoyltransferase</fullName>
        <ecNumber evidence="6">2.3.1.234</ecNumber>
    </recommendedName>
    <alternativeName>
        <fullName evidence="6">N6-L-threonylcarbamoyladenine synthase</fullName>
        <shortName evidence="6">t(6)A synthase</shortName>
    </alternativeName>
    <alternativeName>
        <fullName evidence="6">t(6)A37 threonylcarbamoyladenosine biosynthesis protein TsaD</fullName>
    </alternativeName>
    <alternativeName>
        <fullName evidence="6">tRNA threonylcarbamoyladenosine biosynthesis protein TsaD</fullName>
    </alternativeName>
</protein>
<keyword evidence="3 6" id="KW-0479">Metal-binding</keyword>
<comment type="caution">
    <text evidence="8">The sequence shown here is derived from an EMBL/GenBank/DDBJ whole genome shotgun (WGS) entry which is preliminary data.</text>
</comment>
<dbReference type="Pfam" id="PF00814">
    <property type="entry name" value="TsaD"/>
    <property type="match status" value="1"/>
</dbReference>
<keyword evidence="1 6" id="KW-0808">Transferase</keyword>
<dbReference type="Proteomes" id="UP000176504">
    <property type="component" value="Unassembled WGS sequence"/>
</dbReference>
<keyword evidence="6" id="KW-0408">Iron</keyword>
<accession>A0A1F4VGQ6</accession>
<gene>
    <name evidence="6" type="primary">tsaD</name>
    <name evidence="8" type="ORF">A3A78_02645</name>
</gene>
<feature type="binding site" evidence="6">
    <location>
        <position position="112"/>
    </location>
    <ligand>
        <name>Fe cation</name>
        <dbReference type="ChEBI" id="CHEBI:24875"/>
    </ligand>
</feature>
<dbReference type="Gene3D" id="3.30.420.40">
    <property type="match status" value="2"/>
</dbReference>
<evidence type="ECO:0000256" key="4">
    <source>
        <dbReference type="ARBA" id="ARBA00023315"/>
    </source>
</evidence>
<dbReference type="GO" id="GO:0005737">
    <property type="term" value="C:cytoplasm"/>
    <property type="evidence" value="ECO:0007669"/>
    <property type="project" value="UniProtKB-SubCell"/>
</dbReference>
<dbReference type="GO" id="GO:0002949">
    <property type="term" value="P:tRNA threonylcarbamoyladenosine modification"/>
    <property type="evidence" value="ECO:0007669"/>
    <property type="project" value="UniProtKB-UniRule"/>
</dbReference>
<evidence type="ECO:0000256" key="2">
    <source>
        <dbReference type="ARBA" id="ARBA00022694"/>
    </source>
</evidence>
<organism evidence="8 9">
    <name type="scientific">candidate division WWE3 bacterium RIFCSPLOWO2_01_FULL_41_18</name>
    <dbReference type="NCBI Taxonomy" id="1802625"/>
    <lineage>
        <taxon>Bacteria</taxon>
        <taxon>Katanobacteria</taxon>
    </lineage>
</organism>
<feature type="binding site" evidence="6">
    <location>
        <position position="342"/>
    </location>
    <ligand>
        <name>Fe cation</name>
        <dbReference type="ChEBI" id="CHEBI:24875"/>
    </ligand>
</feature>
<keyword evidence="4 6" id="KW-0012">Acyltransferase</keyword>
<dbReference type="GO" id="GO:0005506">
    <property type="term" value="F:iron ion binding"/>
    <property type="evidence" value="ECO:0007669"/>
    <property type="project" value="UniProtKB-UniRule"/>
</dbReference>
<comment type="cofactor">
    <cofactor evidence="6">
        <name>Fe(2+)</name>
        <dbReference type="ChEBI" id="CHEBI:29033"/>
    </cofactor>
    <text evidence="6">Binds 1 Fe(2+) ion per subunit.</text>
</comment>
<feature type="binding site" evidence="6">
    <location>
        <position position="170"/>
    </location>
    <ligand>
        <name>substrate</name>
    </ligand>
</feature>
<proteinExistence type="inferred from homology"/>
<comment type="catalytic activity">
    <reaction evidence="5 6">
        <text>L-threonylcarbamoyladenylate + adenosine(37) in tRNA = N(6)-L-threonylcarbamoyladenosine(37) in tRNA + AMP + H(+)</text>
        <dbReference type="Rhea" id="RHEA:37059"/>
        <dbReference type="Rhea" id="RHEA-COMP:10162"/>
        <dbReference type="Rhea" id="RHEA-COMP:10163"/>
        <dbReference type="ChEBI" id="CHEBI:15378"/>
        <dbReference type="ChEBI" id="CHEBI:73682"/>
        <dbReference type="ChEBI" id="CHEBI:74411"/>
        <dbReference type="ChEBI" id="CHEBI:74418"/>
        <dbReference type="ChEBI" id="CHEBI:456215"/>
        <dbReference type="EC" id="2.3.1.234"/>
    </reaction>
</comment>
<comment type="function">
    <text evidence="6">Required for the formation of a threonylcarbamoyl group on adenosine at position 37 (t(6)A37) in tRNAs that read codons beginning with adenine. Is involved in the transfer of the threonylcarbamoyl moiety of threonylcarbamoyl-AMP (TC-AMP) to the N6 group of A37, together with TsaE and TsaB. TsaD likely plays a direct catalytic role in this reaction.</text>
</comment>
<dbReference type="NCBIfam" id="TIGR00329">
    <property type="entry name" value="gcp_kae1"/>
    <property type="match status" value="1"/>
</dbReference>
<dbReference type="InterPro" id="IPR000905">
    <property type="entry name" value="Gcp-like_dom"/>
</dbReference>
<feature type="binding site" evidence="6">
    <location>
        <position position="116"/>
    </location>
    <ligand>
        <name>Fe cation</name>
        <dbReference type="ChEBI" id="CHEBI:24875"/>
    </ligand>
</feature>
<sequence>MSLILGIETSCDETAAAVVRDGSEVVASVLATSSDIHLKTGGVIPEVAARKQVEYIIPVVEGCLLKAGVESAGLSAIAVTVGPGLIGSLIVGVETAKALSLAWGKPLIPVNHLVGHIYGNFINKDPSEIKFPAVVLIVSGGHTDLVLMKGHGNFKYIGGTLDDACGEAFDKSARLLGLAPYMGGPAIAKAALVWEETLKKGEVKTSFTFKRPMIGSKDFNFSFSGIKTAVMAKVKNRHPAIGPAASFWRQPESKNVDSGFRWNDKQGAGFNSDAYEIAYEFQEAITDVLVAKTVKAAKEYNVNSVMLAGGVSANTNLREKFKNALLKTSHKLFVPPIELCTDNAIYIASCAHFNFKPVSYEKVIADPSLTIMSSAALQ</sequence>
<evidence type="ECO:0000259" key="7">
    <source>
        <dbReference type="Pfam" id="PF00814"/>
    </source>
</evidence>
<feature type="binding site" evidence="6">
    <location>
        <position position="184"/>
    </location>
    <ligand>
        <name>substrate</name>
    </ligand>
</feature>
<evidence type="ECO:0000256" key="6">
    <source>
        <dbReference type="HAMAP-Rule" id="MF_01445"/>
    </source>
</evidence>
<dbReference type="InterPro" id="IPR017860">
    <property type="entry name" value="Peptidase_M22_CS"/>
</dbReference>
<keyword evidence="2 6" id="KW-0819">tRNA processing</keyword>
<comment type="subcellular location">
    <subcellularLocation>
        <location evidence="6">Cytoplasm</location>
    </subcellularLocation>
</comment>
<dbReference type="AlphaFoldDB" id="A0A1F4VGQ6"/>
<feature type="binding site" evidence="6">
    <location>
        <begin position="137"/>
        <end position="141"/>
    </location>
    <ligand>
        <name>substrate</name>
    </ligand>
</feature>
<dbReference type="InterPro" id="IPR022450">
    <property type="entry name" value="TsaD"/>
</dbReference>
<dbReference type="PRINTS" id="PR00789">
    <property type="entry name" value="OSIALOPTASE"/>
</dbReference>
<dbReference type="EMBL" id="MEVI01000001">
    <property type="protein sequence ID" value="OGC55913.1"/>
    <property type="molecule type" value="Genomic_DNA"/>
</dbReference>
<dbReference type="InterPro" id="IPR017861">
    <property type="entry name" value="KAE1/TsaD"/>
</dbReference>
<name>A0A1F4VGQ6_UNCKA</name>
<evidence type="ECO:0000313" key="8">
    <source>
        <dbReference type="EMBL" id="OGC55913.1"/>
    </source>
</evidence>
<dbReference type="CDD" id="cd24133">
    <property type="entry name" value="ASKHA_NBD_TsaD_bac"/>
    <property type="match status" value="1"/>
</dbReference>
<dbReference type="PROSITE" id="PS01016">
    <property type="entry name" value="GLYCOPROTEASE"/>
    <property type="match status" value="1"/>
</dbReference>
<evidence type="ECO:0000256" key="1">
    <source>
        <dbReference type="ARBA" id="ARBA00022679"/>
    </source>
</evidence>
<evidence type="ECO:0000313" key="9">
    <source>
        <dbReference type="Proteomes" id="UP000176504"/>
    </source>
</evidence>
<dbReference type="InterPro" id="IPR043129">
    <property type="entry name" value="ATPase_NBD"/>
</dbReference>
<dbReference type="EC" id="2.3.1.234" evidence="6"/>
<dbReference type="HAMAP" id="MF_01445">
    <property type="entry name" value="TsaD"/>
    <property type="match status" value="1"/>
</dbReference>
<dbReference type="PANTHER" id="PTHR11735">
    <property type="entry name" value="TRNA N6-ADENOSINE THREONYLCARBAMOYLTRANSFERASE"/>
    <property type="match status" value="1"/>
</dbReference>
<feature type="binding site" evidence="6">
    <location>
        <position position="314"/>
    </location>
    <ligand>
        <name>substrate</name>
    </ligand>
</feature>
<evidence type="ECO:0000256" key="5">
    <source>
        <dbReference type="ARBA" id="ARBA00048117"/>
    </source>
</evidence>
<dbReference type="FunFam" id="3.30.420.40:FF:000012">
    <property type="entry name" value="tRNA N6-adenosine threonylcarbamoyltransferase"/>
    <property type="match status" value="1"/>
</dbReference>
<reference evidence="8 9" key="1">
    <citation type="journal article" date="2016" name="Nat. Commun.">
        <title>Thousands of microbial genomes shed light on interconnected biogeochemical processes in an aquifer system.</title>
        <authorList>
            <person name="Anantharaman K."/>
            <person name="Brown C.T."/>
            <person name="Hug L.A."/>
            <person name="Sharon I."/>
            <person name="Castelle C.J."/>
            <person name="Probst A.J."/>
            <person name="Thomas B.C."/>
            <person name="Singh A."/>
            <person name="Wilkins M.J."/>
            <person name="Karaoz U."/>
            <person name="Brodie E.L."/>
            <person name="Williams K.H."/>
            <person name="Hubbard S.S."/>
            <person name="Banfield J.F."/>
        </authorList>
    </citation>
    <scope>NUCLEOTIDE SEQUENCE [LARGE SCALE GENOMIC DNA]</scope>
</reference>
<comment type="caution">
    <text evidence="6">Lacks conserved residue(s) required for the propagation of feature annotation.</text>
</comment>
<keyword evidence="6" id="KW-0963">Cytoplasm</keyword>
<dbReference type="GO" id="GO:0061711">
    <property type="term" value="F:tRNA N(6)-L-threonylcarbamoyladenine synthase activity"/>
    <property type="evidence" value="ECO:0007669"/>
    <property type="project" value="UniProtKB-EC"/>
</dbReference>
<dbReference type="PANTHER" id="PTHR11735:SF6">
    <property type="entry name" value="TRNA N6-ADENOSINE THREONYLCARBAMOYLTRANSFERASE, MITOCHONDRIAL"/>
    <property type="match status" value="1"/>
</dbReference>
<evidence type="ECO:0000256" key="3">
    <source>
        <dbReference type="ARBA" id="ARBA00022723"/>
    </source>
</evidence>
<comment type="similarity">
    <text evidence="6">Belongs to the KAE1 / TsaD family.</text>
</comment>
<feature type="domain" description="Gcp-like" evidence="7">
    <location>
        <begin position="24"/>
        <end position="348"/>
    </location>
</feature>